<dbReference type="OrthoDB" id="9778733at2"/>
<dbReference type="Gene3D" id="1.25.40.10">
    <property type="entry name" value="Tetratricopeptide repeat domain"/>
    <property type="match status" value="1"/>
</dbReference>
<dbReference type="EMBL" id="CP014674">
    <property type="protein sequence ID" value="AOX16507.1"/>
    <property type="molecule type" value="Genomic_DNA"/>
</dbReference>
<accession>A0A1D8USN2</accession>
<keyword evidence="4" id="KW-1185">Reference proteome</keyword>
<dbReference type="SMART" id="SM00028">
    <property type="entry name" value="TPR"/>
    <property type="match status" value="2"/>
</dbReference>
<dbReference type="Proteomes" id="UP000179145">
    <property type="component" value="Chromosome"/>
</dbReference>
<dbReference type="KEGG" id="kba:A0U89_04525"/>
<dbReference type="InterPro" id="IPR051685">
    <property type="entry name" value="Ycf3/AcsC/BcsC/TPR_MFPF"/>
</dbReference>
<proteinExistence type="predicted"/>
<dbReference type="STRING" id="153496.A0U89_04525"/>
<reference evidence="3 4" key="1">
    <citation type="journal article" date="2016" name="Microb. Cell Fact.">
        <title>Dissection of exopolysaccharide biosynthesis in Kozakia baliensis.</title>
        <authorList>
            <person name="Brandt J.U."/>
            <person name="Jakob F."/>
            <person name="Behr J."/>
            <person name="Geissler A.J."/>
            <person name="Vogel R.F."/>
        </authorList>
    </citation>
    <scope>NUCLEOTIDE SEQUENCE [LARGE SCALE GENOMIC DNA]</scope>
    <source>
        <strain evidence="3 4">DSM 14400</strain>
    </source>
</reference>
<protein>
    <submittedName>
        <fullName evidence="3">Uncharacterized protein</fullName>
    </submittedName>
</protein>
<dbReference type="PANTHER" id="PTHR44943">
    <property type="entry name" value="CELLULOSE SYNTHASE OPERON PROTEIN C"/>
    <property type="match status" value="1"/>
</dbReference>
<name>A0A1D8USN2_9PROT</name>
<keyword evidence="2" id="KW-0802">TPR repeat</keyword>
<gene>
    <name evidence="3" type="ORF">A0U89_04525</name>
</gene>
<evidence type="ECO:0000313" key="3">
    <source>
        <dbReference type="EMBL" id="AOX16507.1"/>
    </source>
</evidence>
<dbReference type="Pfam" id="PF13429">
    <property type="entry name" value="TPR_15"/>
    <property type="match status" value="1"/>
</dbReference>
<dbReference type="InterPro" id="IPR019734">
    <property type="entry name" value="TPR_rpt"/>
</dbReference>
<dbReference type="SUPFAM" id="SSF48452">
    <property type="entry name" value="TPR-like"/>
    <property type="match status" value="1"/>
</dbReference>
<sequence>MSSAHSPNQDAIRRQIEARSFEDAARAAVALGETSPLAPHPLQDLLAWAASRNCREDLLETAQRAEALAPNDPRLLELRADILLQIGRLEEAENAIREALRRRPAHNASRNLLAAILAQACRFSEAFEILRALDEEFPNNPATRSNLAYMKMAAGDVQEALTLYRQAIVTHPDNPRIRLNYSIALLKAGQFQQGWAEHEWRFGLPGHTSLPQDRLLPNLTANLDLNGKHILVTQEEGLGDTLMYLRYIPCLAARGAIVRVWGADIMASLTARVEGVSTVQVGGNTPYYDYHCPFISLPRAFAATATPMGAPVPYLSADPTLSAQWAARLRDDHALRIGIVWAGAPRPENTDAYMIDQRRSMPLACLAALTKIENIRLYSLQLGEAAQQLNEAPYDIVNVMNDIHDMGDTAALIDNLDVVVSVDTSVAHLAGGMGKPVLLMDRINPCWRWMQARHDSPWYPNLRIIRQTRAWEWSDVVKNVARELQRRVEERR</sequence>
<dbReference type="RefSeq" id="WP_070402260.1">
    <property type="nucleotide sequence ID" value="NZ_BJVW01000002.1"/>
</dbReference>
<organism evidence="3 4">
    <name type="scientific">Kozakia baliensis</name>
    <dbReference type="NCBI Taxonomy" id="153496"/>
    <lineage>
        <taxon>Bacteria</taxon>
        <taxon>Pseudomonadati</taxon>
        <taxon>Pseudomonadota</taxon>
        <taxon>Alphaproteobacteria</taxon>
        <taxon>Acetobacterales</taxon>
        <taxon>Acetobacteraceae</taxon>
        <taxon>Kozakia</taxon>
    </lineage>
</organism>
<evidence type="ECO:0000256" key="2">
    <source>
        <dbReference type="ARBA" id="ARBA00022803"/>
    </source>
</evidence>
<evidence type="ECO:0000313" key="4">
    <source>
        <dbReference type="Proteomes" id="UP000179145"/>
    </source>
</evidence>
<evidence type="ECO:0000256" key="1">
    <source>
        <dbReference type="ARBA" id="ARBA00022737"/>
    </source>
</evidence>
<keyword evidence="1" id="KW-0677">Repeat</keyword>
<dbReference type="eggNOG" id="COG0457">
    <property type="taxonomic scope" value="Bacteria"/>
</dbReference>
<dbReference type="PANTHER" id="PTHR44943:SF8">
    <property type="entry name" value="TPR REPEAT-CONTAINING PROTEIN MJ0263"/>
    <property type="match status" value="1"/>
</dbReference>
<dbReference type="AlphaFoldDB" id="A0A1D8USN2"/>
<dbReference type="InterPro" id="IPR011990">
    <property type="entry name" value="TPR-like_helical_dom_sf"/>
</dbReference>
<dbReference type="PROSITE" id="PS50005">
    <property type="entry name" value="TPR"/>
    <property type="match status" value="1"/>
</dbReference>
<dbReference type="Gene3D" id="3.40.50.2000">
    <property type="entry name" value="Glycogen Phosphorylase B"/>
    <property type="match status" value="1"/>
</dbReference>
<dbReference type="SUPFAM" id="SSF53756">
    <property type="entry name" value="UDP-Glycosyltransferase/glycogen phosphorylase"/>
    <property type="match status" value="1"/>
</dbReference>